<protein>
    <submittedName>
        <fullName evidence="4">TetR/AcrR family transcriptional regulator</fullName>
    </submittedName>
</protein>
<organism evidence="4 5">
    <name type="scientific">Leptospira bandrabouensis</name>
    <dbReference type="NCBI Taxonomy" id="2484903"/>
    <lineage>
        <taxon>Bacteria</taxon>
        <taxon>Pseudomonadati</taxon>
        <taxon>Spirochaetota</taxon>
        <taxon>Spirochaetia</taxon>
        <taxon>Leptospirales</taxon>
        <taxon>Leptospiraceae</taxon>
        <taxon>Leptospira</taxon>
    </lineage>
</organism>
<dbReference type="GO" id="GO:0003677">
    <property type="term" value="F:DNA binding"/>
    <property type="evidence" value="ECO:0007669"/>
    <property type="project" value="UniProtKB-UniRule"/>
</dbReference>
<feature type="domain" description="HTH tetR-type" evidence="3">
    <location>
        <begin position="1"/>
        <end position="48"/>
    </location>
</feature>
<evidence type="ECO:0000256" key="2">
    <source>
        <dbReference type="PROSITE-ProRule" id="PRU00335"/>
    </source>
</evidence>
<evidence type="ECO:0000259" key="3">
    <source>
        <dbReference type="PROSITE" id="PS50977"/>
    </source>
</evidence>
<name>A0A6H3NX02_9LEPT</name>
<dbReference type="Pfam" id="PF00440">
    <property type="entry name" value="TetR_N"/>
    <property type="match status" value="1"/>
</dbReference>
<dbReference type="EMBL" id="RQHU01000005">
    <property type="protein sequence ID" value="TGN16258.1"/>
    <property type="molecule type" value="Genomic_DNA"/>
</dbReference>
<proteinExistence type="predicted"/>
<gene>
    <name evidence="4" type="ORF">EHR08_08330</name>
</gene>
<sequence>MVLEHGYPALSIRTLMAALEYSPMVFYRYFPNKRALLHHLWDDIYKELLASCKVELDLQKPMKGSRIQKIALKTVDFWLKYPDKYKIVYLNPDTVEDSQDKFFVDSLSVQSYLKQLLAAIDWERKTVRFRNDMSDEDILRSMAIAVQGITHSLITVSEFPWGSHKRLCILIVDIWYKGILESQ</sequence>
<accession>A0A6H3NX02</accession>
<dbReference type="InterPro" id="IPR009057">
    <property type="entry name" value="Homeodomain-like_sf"/>
</dbReference>
<dbReference type="Proteomes" id="UP000297649">
    <property type="component" value="Unassembled WGS sequence"/>
</dbReference>
<keyword evidence="5" id="KW-1185">Reference proteome</keyword>
<dbReference type="AlphaFoldDB" id="A0A6H3NX02"/>
<dbReference type="SUPFAM" id="SSF46689">
    <property type="entry name" value="Homeodomain-like"/>
    <property type="match status" value="1"/>
</dbReference>
<reference evidence="4" key="1">
    <citation type="journal article" date="2019" name="PLoS Negl. Trop. Dis.">
        <title>Revisiting the worldwide diversity of Leptospira species in the environment.</title>
        <authorList>
            <person name="Vincent A.T."/>
            <person name="Schiettekatte O."/>
            <person name="Bourhy P."/>
            <person name="Veyrier F.J."/>
            <person name="Picardeau M."/>
        </authorList>
    </citation>
    <scope>NUCLEOTIDE SEQUENCE [LARGE SCALE GENOMIC DNA]</scope>
    <source>
        <strain evidence="4">201601109</strain>
    </source>
</reference>
<evidence type="ECO:0000313" key="4">
    <source>
        <dbReference type="EMBL" id="TGN16258.1"/>
    </source>
</evidence>
<dbReference type="InterPro" id="IPR001647">
    <property type="entry name" value="HTH_TetR"/>
</dbReference>
<comment type="caution">
    <text evidence="4">The sequence shown here is derived from an EMBL/GenBank/DDBJ whole genome shotgun (WGS) entry which is preliminary data.</text>
</comment>
<evidence type="ECO:0000313" key="5">
    <source>
        <dbReference type="Proteomes" id="UP000297649"/>
    </source>
</evidence>
<dbReference type="PROSITE" id="PS50977">
    <property type="entry name" value="HTH_TETR_2"/>
    <property type="match status" value="1"/>
</dbReference>
<evidence type="ECO:0000256" key="1">
    <source>
        <dbReference type="ARBA" id="ARBA00023125"/>
    </source>
</evidence>
<feature type="DNA-binding region" description="H-T-H motif" evidence="2">
    <location>
        <begin position="11"/>
        <end position="30"/>
    </location>
</feature>
<keyword evidence="1 2" id="KW-0238">DNA-binding</keyword>
<dbReference type="Gene3D" id="1.10.357.10">
    <property type="entry name" value="Tetracycline Repressor, domain 2"/>
    <property type="match status" value="1"/>
</dbReference>
<dbReference type="OrthoDB" id="329481at2"/>